<dbReference type="PANTHER" id="PTHR44137:SF37">
    <property type="entry name" value="DNAJ DOMAIN, CHAPERONE J-DOMAIN SUPERFAMILY"/>
    <property type="match status" value="1"/>
</dbReference>
<evidence type="ECO:0000313" key="3">
    <source>
        <dbReference type="EMBL" id="KAD6796473.1"/>
    </source>
</evidence>
<proteinExistence type="predicted"/>
<dbReference type="AlphaFoldDB" id="A0A5N6PRC7"/>
<gene>
    <name evidence="3" type="ORF">E3N88_07369</name>
</gene>
<accession>A0A5N6PRC7</accession>
<dbReference type="PRINTS" id="PR00625">
    <property type="entry name" value="JDOMAIN"/>
</dbReference>
<organism evidence="3 4">
    <name type="scientific">Mikania micrantha</name>
    <name type="common">bitter vine</name>
    <dbReference type="NCBI Taxonomy" id="192012"/>
    <lineage>
        <taxon>Eukaryota</taxon>
        <taxon>Viridiplantae</taxon>
        <taxon>Streptophyta</taxon>
        <taxon>Embryophyta</taxon>
        <taxon>Tracheophyta</taxon>
        <taxon>Spermatophyta</taxon>
        <taxon>Magnoliopsida</taxon>
        <taxon>eudicotyledons</taxon>
        <taxon>Gunneridae</taxon>
        <taxon>Pentapetalae</taxon>
        <taxon>asterids</taxon>
        <taxon>campanulids</taxon>
        <taxon>Asterales</taxon>
        <taxon>Asteraceae</taxon>
        <taxon>Asteroideae</taxon>
        <taxon>Heliantheae alliance</taxon>
        <taxon>Eupatorieae</taxon>
        <taxon>Mikania</taxon>
    </lineage>
</organism>
<protein>
    <recommendedName>
        <fullName evidence="2">J domain-containing protein</fullName>
    </recommendedName>
</protein>
<keyword evidence="4" id="KW-1185">Reference proteome</keyword>
<dbReference type="InterPro" id="IPR001623">
    <property type="entry name" value="DnaJ_domain"/>
</dbReference>
<dbReference type="OrthoDB" id="10250354at2759"/>
<dbReference type="Proteomes" id="UP000326396">
    <property type="component" value="Linkage Group LG11"/>
</dbReference>
<dbReference type="InterPro" id="IPR056988">
    <property type="entry name" value="Zn_ribbon_pln"/>
</dbReference>
<dbReference type="PROSITE" id="PS50076">
    <property type="entry name" value="DNAJ_2"/>
    <property type="match status" value="1"/>
</dbReference>
<name>A0A5N6PRC7_9ASTR</name>
<dbReference type="SUPFAM" id="SSF46565">
    <property type="entry name" value="Chaperone J-domain"/>
    <property type="match status" value="1"/>
</dbReference>
<evidence type="ECO:0000259" key="2">
    <source>
        <dbReference type="PROSITE" id="PS50076"/>
    </source>
</evidence>
<dbReference type="PANTHER" id="PTHR44137">
    <property type="entry name" value="BNAC03G44070D PROTEIN"/>
    <property type="match status" value="1"/>
</dbReference>
<dbReference type="Gene3D" id="1.10.287.110">
    <property type="entry name" value="DnaJ domain"/>
    <property type="match status" value="1"/>
</dbReference>
<evidence type="ECO:0000256" key="1">
    <source>
        <dbReference type="SAM" id="MobiDB-lite"/>
    </source>
</evidence>
<dbReference type="Pfam" id="PF23551">
    <property type="entry name" value="Zn_ribbon_20"/>
    <property type="match status" value="1"/>
</dbReference>
<evidence type="ECO:0000313" key="4">
    <source>
        <dbReference type="Proteomes" id="UP000326396"/>
    </source>
</evidence>
<feature type="domain" description="J" evidence="2">
    <location>
        <begin position="66"/>
        <end position="130"/>
    </location>
</feature>
<sequence>MECNKEEAIRAKTIAEKKFADKDFTGAKKFTLKSQNLYPGLDGISQMLITFNVYIASETKINGESDWYGVLDVKPSDDDETIRKQYRKLVLMLHPDKNKSVGADGAFKILSEAWKLLSDKSKRSVYDQRRKLQQSFTRQRTCSSPWSSPSFVNVVHKATSMPTGRCSASGTTTQTPPARVPPRVPARAQTQTQAKARVQTRAKTQVQAQTPPLARVPPPDTFWTICYECKMHYEYYKMFMNKTIICRKCQKPLHAVEMRPANMPKPGALYGKTDFRSTKPEVHLSTASSGAPKAASYGEKVNMYRTCEEFNAQRLSKRRKD</sequence>
<dbReference type="SMART" id="SM00271">
    <property type="entry name" value="DnaJ"/>
    <property type="match status" value="1"/>
</dbReference>
<feature type="region of interest" description="Disordered" evidence="1">
    <location>
        <begin position="162"/>
        <end position="185"/>
    </location>
</feature>
<dbReference type="CDD" id="cd06257">
    <property type="entry name" value="DnaJ"/>
    <property type="match status" value="1"/>
</dbReference>
<comment type="caution">
    <text evidence="3">The sequence shown here is derived from an EMBL/GenBank/DDBJ whole genome shotgun (WGS) entry which is preliminary data.</text>
</comment>
<reference evidence="3 4" key="1">
    <citation type="submission" date="2019-05" db="EMBL/GenBank/DDBJ databases">
        <title>Mikania micrantha, genome provides insights into the molecular mechanism of rapid growth.</title>
        <authorList>
            <person name="Liu B."/>
        </authorList>
    </citation>
    <scope>NUCLEOTIDE SEQUENCE [LARGE SCALE GENOMIC DNA]</scope>
    <source>
        <strain evidence="3">NLD-2019</strain>
        <tissue evidence="3">Leaf</tissue>
    </source>
</reference>
<dbReference type="EMBL" id="SZYD01000003">
    <property type="protein sequence ID" value="KAD6796473.1"/>
    <property type="molecule type" value="Genomic_DNA"/>
</dbReference>
<dbReference type="InterPro" id="IPR036869">
    <property type="entry name" value="J_dom_sf"/>
</dbReference>
<dbReference type="Pfam" id="PF00226">
    <property type="entry name" value="DnaJ"/>
    <property type="match status" value="1"/>
</dbReference>